<gene>
    <name evidence="2" type="ORF">GCM10010912_48740</name>
</gene>
<dbReference type="InterPro" id="IPR024705">
    <property type="entry name" value="Ssp411"/>
</dbReference>
<proteinExistence type="predicted"/>
<dbReference type="Proteomes" id="UP000637643">
    <property type="component" value="Unassembled WGS sequence"/>
</dbReference>
<dbReference type="EMBL" id="BMKR01000027">
    <property type="protein sequence ID" value="GGF98301.1"/>
    <property type="molecule type" value="Genomic_DNA"/>
</dbReference>
<dbReference type="PANTHER" id="PTHR42899">
    <property type="entry name" value="SPERMATOGENESIS-ASSOCIATED PROTEIN 20"/>
    <property type="match status" value="1"/>
</dbReference>
<dbReference type="PANTHER" id="PTHR42899:SF1">
    <property type="entry name" value="SPERMATOGENESIS-ASSOCIATED PROTEIN 20"/>
    <property type="match status" value="1"/>
</dbReference>
<sequence length="61" mass="7288">MTTHKVPNRFAKEKSPYLLQYTYNPVNLFPWSEEAFETAKHERSLSCYLLGIRSYSMQTFH</sequence>
<feature type="domain" description="Spermatogenesis-associated protein 20-like TRX" evidence="1">
    <location>
        <begin position="8"/>
        <end position="44"/>
    </location>
</feature>
<keyword evidence="3" id="KW-1185">Reference proteome</keyword>
<comment type="caution">
    <text evidence="2">The sequence shown here is derived from an EMBL/GenBank/DDBJ whole genome shotgun (WGS) entry which is preliminary data.</text>
</comment>
<dbReference type="Pfam" id="PF03190">
    <property type="entry name" value="Thioredox_DsbH"/>
    <property type="match status" value="1"/>
</dbReference>
<dbReference type="AlphaFoldDB" id="A0A917CUN0"/>
<organism evidence="2 3">
    <name type="scientific">Paenibacillus albidus</name>
    <dbReference type="NCBI Taxonomy" id="2041023"/>
    <lineage>
        <taxon>Bacteria</taxon>
        <taxon>Bacillati</taxon>
        <taxon>Bacillota</taxon>
        <taxon>Bacilli</taxon>
        <taxon>Bacillales</taxon>
        <taxon>Paenibacillaceae</taxon>
        <taxon>Paenibacillus</taxon>
    </lineage>
</organism>
<protein>
    <recommendedName>
        <fullName evidence="1">Spermatogenesis-associated protein 20-like TRX domain-containing protein</fullName>
    </recommendedName>
</protein>
<dbReference type="InterPro" id="IPR004879">
    <property type="entry name" value="Ssp411-like_TRX"/>
</dbReference>
<evidence type="ECO:0000313" key="2">
    <source>
        <dbReference type="EMBL" id="GGF98301.1"/>
    </source>
</evidence>
<name>A0A917CUN0_9BACL</name>
<dbReference type="Gene3D" id="3.40.30.10">
    <property type="entry name" value="Glutaredoxin"/>
    <property type="match status" value="1"/>
</dbReference>
<reference evidence="2" key="2">
    <citation type="submission" date="2020-09" db="EMBL/GenBank/DDBJ databases">
        <authorList>
            <person name="Sun Q."/>
            <person name="Zhou Y."/>
        </authorList>
    </citation>
    <scope>NUCLEOTIDE SEQUENCE</scope>
    <source>
        <strain evidence="2">CGMCC 1.16134</strain>
    </source>
</reference>
<dbReference type="RefSeq" id="WP_373293918.1">
    <property type="nucleotide sequence ID" value="NZ_BMKR01000027.1"/>
</dbReference>
<evidence type="ECO:0000313" key="3">
    <source>
        <dbReference type="Proteomes" id="UP000637643"/>
    </source>
</evidence>
<accession>A0A917CUN0</accession>
<evidence type="ECO:0000259" key="1">
    <source>
        <dbReference type="Pfam" id="PF03190"/>
    </source>
</evidence>
<reference evidence="2" key="1">
    <citation type="journal article" date="2014" name="Int. J. Syst. Evol. Microbiol.">
        <title>Complete genome sequence of Corynebacterium casei LMG S-19264T (=DSM 44701T), isolated from a smear-ripened cheese.</title>
        <authorList>
            <consortium name="US DOE Joint Genome Institute (JGI-PGF)"/>
            <person name="Walter F."/>
            <person name="Albersmeier A."/>
            <person name="Kalinowski J."/>
            <person name="Ruckert C."/>
        </authorList>
    </citation>
    <scope>NUCLEOTIDE SEQUENCE</scope>
    <source>
        <strain evidence="2">CGMCC 1.16134</strain>
    </source>
</reference>